<sequence>SQYVRNAYKCVRKWLLMSGYELNRFHKGFEDDQERVGKEVAKTWIYAHQTDAERLKEIYSKPDFDPETRHYSFKEGKMVGFLTTKIIEPKEDGKKRASLAFPSVLSSHEESVGLLYEKAISVLRDKGVEIVETLASPLCGEQIELAQQYGFTHKEDINNIVYIQKVKKLENGIKVTNVRNFDSSKDMDKWLAIVKKLDNRTDEQLEQIKGEIKDEGVIAHLVIEDNDEIVGTVLVFRNPIKKESANLAVPYATEEKYFKQLIAKASTIALENGVEEFL</sequence>
<dbReference type="AlphaFoldDB" id="X1H4V4"/>
<evidence type="ECO:0000313" key="1">
    <source>
        <dbReference type="EMBL" id="GAH52110.1"/>
    </source>
</evidence>
<accession>X1H4V4</accession>
<comment type="caution">
    <text evidence="1">The sequence shown here is derived from an EMBL/GenBank/DDBJ whole genome shotgun (WGS) entry which is preliminary data.</text>
</comment>
<feature type="non-terminal residue" evidence="1">
    <location>
        <position position="278"/>
    </location>
</feature>
<name>X1H4V4_9ZZZZ</name>
<protein>
    <submittedName>
        <fullName evidence="1">Uncharacterized protein</fullName>
    </submittedName>
</protein>
<organism evidence="1">
    <name type="scientific">marine sediment metagenome</name>
    <dbReference type="NCBI Taxonomy" id="412755"/>
    <lineage>
        <taxon>unclassified sequences</taxon>
        <taxon>metagenomes</taxon>
        <taxon>ecological metagenomes</taxon>
    </lineage>
</organism>
<feature type="non-terminal residue" evidence="1">
    <location>
        <position position="1"/>
    </location>
</feature>
<proteinExistence type="predicted"/>
<gene>
    <name evidence="1" type="ORF">S03H2_37909</name>
</gene>
<reference evidence="1" key="1">
    <citation type="journal article" date="2014" name="Front. Microbiol.">
        <title>High frequency of phylogenetically diverse reductive dehalogenase-homologous genes in deep subseafloor sedimentary metagenomes.</title>
        <authorList>
            <person name="Kawai M."/>
            <person name="Futagami T."/>
            <person name="Toyoda A."/>
            <person name="Takaki Y."/>
            <person name="Nishi S."/>
            <person name="Hori S."/>
            <person name="Arai W."/>
            <person name="Tsubouchi T."/>
            <person name="Morono Y."/>
            <person name="Uchiyama I."/>
            <person name="Ito T."/>
            <person name="Fujiyama A."/>
            <person name="Inagaki F."/>
            <person name="Takami H."/>
        </authorList>
    </citation>
    <scope>NUCLEOTIDE SEQUENCE</scope>
    <source>
        <strain evidence="1">Expedition CK06-06</strain>
    </source>
</reference>
<dbReference type="EMBL" id="BARU01023350">
    <property type="protein sequence ID" value="GAH52110.1"/>
    <property type="molecule type" value="Genomic_DNA"/>
</dbReference>